<evidence type="ECO:0000256" key="6">
    <source>
        <dbReference type="HAMAP-Rule" id="MF_03058"/>
    </source>
</evidence>
<evidence type="ECO:0000256" key="4">
    <source>
        <dbReference type="ARBA" id="ARBA00023136"/>
    </source>
</evidence>
<dbReference type="PANTHER" id="PTHR31792:SF3">
    <property type="entry name" value="VACUOLAR ATPASE ASSEMBLY INTEGRAL MEMBRANE PROTEIN VMA21"/>
    <property type="match status" value="1"/>
</dbReference>
<dbReference type="PANTHER" id="PTHR31792">
    <property type="entry name" value="VACUOLAR ATPASE ASSEMBLY INTEGRAL MEMBRANE PROTEIN VMA21"/>
    <property type="match status" value="1"/>
</dbReference>
<feature type="transmembrane region" description="Helical" evidence="6">
    <location>
        <begin position="40"/>
        <end position="61"/>
    </location>
</feature>
<dbReference type="GO" id="GO:0033116">
    <property type="term" value="C:endoplasmic reticulum-Golgi intermediate compartment membrane"/>
    <property type="evidence" value="ECO:0007669"/>
    <property type="project" value="UniProtKB-SubCell"/>
</dbReference>
<evidence type="ECO:0008006" key="9">
    <source>
        <dbReference type="Google" id="ProtNLM"/>
    </source>
</evidence>
<comment type="similarity">
    <text evidence="6">Belongs to the VMA21 family.</text>
</comment>
<name>A0AAV9HZC7_9PEZI</name>
<reference evidence="7" key="2">
    <citation type="submission" date="2023-06" db="EMBL/GenBank/DDBJ databases">
        <authorList>
            <consortium name="Lawrence Berkeley National Laboratory"/>
            <person name="Mondo S.J."/>
            <person name="Hensen N."/>
            <person name="Bonometti L."/>
            <person name="Westerberg I."/>
            <person name="Brannstrom I.O."/>
            <person name="Guillou S."/>
            <person name="Cros-Aarteil S."/>
            <person name="Calhoun S."/>
            <person name="Haridas S."/>
            <person name="Kuo A."/>
            <person name="Pangilinan J."/>
            <person name="Riley R."/>
            <person name="Labutti K."/>
            <person name="Andreopoulos B."/>
            <person name="Lipzen A."/>
            <person name="Chen C."/>
            <person name="Yanf M."/>
            <person name="Daum C."/>
            <person name="Ng V."/>
            <person name="Clum A."/>
            <person name="Steindorff A."/>
            <person name="Ohm R."/>
            <person name="Martin F."/>
            <person name="Silar P."/>
            <person name="Natvig D."/>
            <person name="Lalanne C."/>
            <person name="Gautier V."/>
            <person name="Ament-Velasquez S.L."/>
            <person name="Kruys A."/>
            <person name="Hutchinson M.I."/>
            <person name="Powell A.J."/>
            <person name="Barry K."/>
            <person name="Miller A.N."/>
            <person name="Grigoriev I.V."/>
            <person name="Debuchy R."/>
            <person name="Gladieux P."/>
            <person name="Thoren M.H."/>
            <person name="Johannesson H."/>
        </authorList>
    </citation>
    <scope>NUCLEOTIDE SEQUENCE</scope>
    <source>
        <strain evidence="7">PSN324</strain>
    </source>
</reference>
<dbReference type="Proteomes" id="UP001321749">
    <property type="component" value="Unassembled WGS sequence"/>
</dbReference>
<dbReference type="InterPro" id="IPR019013">
    <property type="entry name" value="Vma21"/>
</dbReference>
<dbReference type="GO" id="GO:0005789">
    <property type="term" value="C:endoplasmic reticulum membrane"/>
    <property type="evidence" value="ECO:0007669"/>
    <property type="project" value="UniProtKB-SubCell"/>
</dbReference>
<keyword evidence="5 6" id="KW-0968">Cytoplasmic vesicle</keyword>
<comment type="function">
    <text evidence="6">Required for the assembly of the V0 complex of the vacuolar ATPase (V-ATPase) in the endoplasmic reticulum.</text>
</comment>
<gene>
    <name evidence="7" type="ORF">QBC42DRAFT_262585</name>
</gene>
<evidence type="ECO:0000256" key="1">
    <source>
        <dbReference type="ARBA" id="ARBA00022692"/>
    </source>
</evidence>
<dbReference type="EMBL" id="MU864944">
    <property type="protein sequence ID" value="KAK4464902.1"/>
    <property type="molecule type" value="Genomic_DNA"/>
</dbReference>
<keyword evidence="3 6" id="KW-1133">Transmembrane helix</keyword>
<comment type="subcellular location">
    <subcellularLocation>
        <location evidence="6">Endoplasmic reticulum membrane</location>
        <topology evidence="6">Multi-pass membrane protein</topology>
    </subcellularLocation>
    <subcellularLocation>
        <location evidence="6">Endoplasmic reticulum-Golgi intermediate compartment membrane</location>
        <topology evidence="6">Multi-pass membrane protein</topology>
    </subcellularLocation>
    <subcellularLocation>
        <location evidence="6">Cytoplasmic vesicle</location>
        <location evidence="6">COPII-coated vesicle membrane</location>
        <topology evidence="6">Multi-pass membrane protein</topology>
    </subcellularLocation>
</comment>
<comment type="caution">
    <text evidence="6">Lacks conserved residue(s) required for the propagation of feature annotation.</text>
</comment>
<dbReference type="HAMAP" id="MF_03058">
    <property type="entry name" value="VMA21"/>
    <property type="match status" value="1"/>
</dbReference>
<keyword evidence="8" id="KW-1185">Reference proteome</keyword>
<dbReference type="AlphaFoldDB" id="A0AAV9HZC7"/>
<evidence type="ECO:0000256" key="3">
    <source>
        <dbReference type="ARBA" id="ARBA00022989"/>
    </source>
</evidence>
<dbReference type="GO" id="GO:0070072">
    <property type="term" value="P:vacuolar proton-transporting V-type ATPase complex assembly"/>
    <property type="evidence" value="ECO:0007669"/>
    <property type="project" value="UniProtKB-UniRule"/>
</dbReference>
<dbReference type="Pfam" id="PF09446">
    <property type="entry name" value="VMA21"/>
    <property type="match status" value="1"/>
</dbReference>
<comment type="caution">
    <text evidence="7">The sequence shown here is derived from an EMBL/GenBank/DDBJ whole genome shotgun (WGS) entry which is preliminary data.</text>
</comment>
<evidence type="ECO:0000256" key="5">
    <source>
        <dbReference type="ARBA" id="ARBA00023329"/>
    </source>
</evidence>
<proteinExistence type="inferred from homology"/>
<evidence type="ECO:0000256" key="2">
    <source>
        <dbReference type="ARBA" id="ARBA00022824"/>
    </source>
</evidence>
<protein>
    <recommendedName>
        <fullName evidence="9">Vacuolar ATPase assembly integral membrane protein VMA21</fullName>
    </recommendedName>
</protein>
<keyword evidence="2 6" id="KW-0256">Endoplasmic reticulum</keyword>
<evidence type="ECO:0000313" key="7">
    <source>
        <dbReference type="EMBL" id="KAK4464902.1"/>
    </source>
</evidence>
<sequence>MATRRIISQEKSILEKDDHVGSSPAASEKSNIAPAVPAAVIFKLLAFTFGMIVIPIGSYYVTVDNLFNGNSTYAGALAAIMANVVLIGYILVAMAEDKSDREEEKRKESKKDR</sequence>
<evidence type="ECO:0000313" key="8">
    <source>
        <dbReference type="Proteomes" id="UP001321749"/>
    </source>
</evidence>
<keyword evidence="4 6" id="KW-0472">Membrane</keyword>
<accession>A0AAV9HZC7</accession>
<keyword evidence="1 6" id="KW-0812">Transmembrane</keyword>
<dbReference type="GO" id="GO:0012507">
    <property type="term" value="C:ER to Golgi transport vesicle membrane"/>
    <property type="evidence" value="ECO:0007669"/>
    <property type="project" value="UniProtKB-SubCell"/>
</dbReference>
<feature type="transmembrane region" description="Helical" evidence="6">
    <location>
        <begin position="73"/>
        <end position="95"/>
    </location>
</feature>
<reference evidence="7" key="1">
    <citation type="journal article" date="2023" name="Mol. Phylogenet. Evol.">
        <title>Genome-scale phylogeny and comparative genomics of the fungal order Sordariales.</title>
        <authorList>
            <person name="Hensen N."/>
            <person name="Bonometti L."/>
            <person name="Westerberg I."/>
            <person name="Brannstrom I.O."/>
            <person name="Guillou S."/>
            <person name="Cros-Aarteil S."/>
            <person name="Calhoun S."/>
            <person name="Haridas S."/>
            <person name="Kuo A."/>
            <person name="Mondo S."/>
            <person name="Pangilinan J."/>
            <person name="Riley R."/>
            <person name="LaButti K."/>
            <person name="Andreopoulos B."/>
            <person name="Lipzen A."/>
            <person name="Chen C."/>
            <person name="Yan M."/>
            <person name="Daum C."/>
            <person name="Ng V."/>
            <person name="Clum A."/>
            <person name="Steindorff A."/>
            <person name="Ohm R.A."/>
            <person name="Martin F."/>
            <person name="Silar P."/>
            <person name="Natvig D.O."/>
            <person name="Lalanne C."/>
            <person name="Gautier V."/>
            <person name="Ament-Velasquez S.L."/>
            <person name="Kruys A."/>
            <person name="Hutchinson M.I."/>
            <person name="Powell A.J."/>
            <person name="Barry K."/>
            <person name="Miller A.N."/>
            <person name="Grigoriev I.V."/>
            <person name="Debuchy R."/>
            <person name="Gladieux P."/>
            <person name="Hiltunen Thoren M."/>
            <person name="Johannesson H."/>
        </authorList>
    </citation>
    <scope>NUCLEOTIDE SEQUENCE</scope>
    <source>
        <strain evidence="7">PSN324</strain>
    </source>
</reference>
<organism evidence="7 8">
    <name type="scientific">Cladorrhinum samala</name>
    <dbReference type="NCBI Taxonomy" id="585594"/>
    <lineage>
        <taxon>Eukaryota</taxon>
        <taxon>Fungi</taxon>
        <taxon>Dikarya</taxon>
        <taxon>Ascomycota</taxon>
        <taxon>Pezizomycotina</taxon>
        <taxon>Sordariomycetes</taxon>
        <taxon>Sordariomycetidae</taxon>
        <taxon>Sordariales</taxon>
        <taxon>Podosporaceae</taxon>
        <taxon>Cladorrhinum</taxon>
    </lineage>
</organism>